<comment type="caution">
    <text evidence="2">The sequence shown here is derived from an EMBL/GenBank/DDBJ whole genome shotgun (WGS) entry which is preliminary data.</text>
</comment>
<keyword evidence="3" id="KW-1185">Reference proteome</keyword>
<protein>
    <submittedName>
        <fullName evidence="2">Uncharacterized protein</fullName>
    </submittedName>
</protein>
<name>A0AAD6TUF0_9AGAR</name>
<dbReference type="AlphaFoldDB" id="A0AAD6TUF0"/>
<feature type="region of interest" description="Disordered" evidence="1">
    <location>
        <begin position="1"/>
        <end position="42"/>
    </location>
</feature>
<evidence type="ECO:0000313" key="3">
    <source>
        <dbReference type="Proteomes" id="UP001222325"/>
    </source>
</evidence>
<sequence length="113" mass="12191">MEQTERYQEIHAADAGSSTTRPAQKSNSALPAKRRRAPTSTLRAHGLISSRSICQRGKVLGMGWPRSSGGVGPAELTSLSLSSEPAFFAAGITISKRRNRLKPDIVEGLQFLK</sequence>
<dbReference type="Proteomes" id="UP001222325">
    <property type="component" value="Unassembled WGS sequence"/>
</dbReference>
<proteinExistence type="predicted"/>
<evidence type="ECO:0000313" key="2">
    <source>
        <dbReference type="EMBL" id="KAJ7075602.1"/>
    </source>
</evidence>
<organism evidence="2 3">
    <name type="scientific">Mycena belliarum</name>
    <dbReference type="NCBI Taxonomy" id="1033014"/>
    <lineage>
        <taxon>Eukaryota</taxon>
        <taxon>Fungi</taxon>
        <taxon>Dikarya</taxon>
        <taxon>Basidiomycota</taxon>
        <taxon>Agaricomycotina</taxon>
        <taxon>Agaricomycetes</taxon>
        <taxon>Agaricomycetidae</taxon>
        <taxon>Agaricales</taxon>
        <taxon>Marasmiineae</taxon>
        <taxon>Mycenaceae</taxon>
        <taxon>Mycena</taxon>
    </lineage>
</organism>
<feature type="compositionally biased region" description="Basic and acidic residues" evidence="1">
    <location>
        <begin position="1"/>
        <end position="12"/>
    </location>
</feature>
<accession>A0AAD6TUF0</accession>
<gene>
    <name evidence="2" type="ORF">B0H15DRAFT_652906</name>
</gene>
<feature type="compositionally biased region" description="Polar residues" evidence="1">
    <location>
        <begin position="16"/>
        <end position="29"/>
    </location>
</feature>
<dbReference type="EMBL" id="JARJCN010000092">
    <property type="protein sequence ID" value="KAJ7075602.1"/>
    <property type="molecule type" value="Genomic_DNA"/>
</dbReference>
<evidence type="ECO:0000256" key="1">
    <source>
        <dbReference type="SAM" id="MobiDB-lite"/>
    </source>
</evidence>
<reference evidence="2" key="1">
    <citation type="submission" date="2023-03" db="EMBL/GenBank/DDBJ databases">
        <title>Massive genome expansion in bonnet fungi (Mycena s.s.) driven by repeated elements and novel gene families across ecological guilds.</title>
        <authorList>
            <consortium name="Lawrence Berkeley National Laboratory"/>
            <person name="Harder C.B."/>
            <person name="Miyauchi S."/>
            <person name="Viragh M."/>
            <person name="Kuo A."/>
            <person name="Thoen E."/>
            <person name="Andreopoulos B."/>
            <person name="Lu D."/>
            <person name="Skrede I."/>
            <person name="Drula E."/>
            <person name="Henrissat B."/>
            <person name="Morin E."/>
            <person name="Kohler A."/>
            <person name="Barry K."/>
            <person name="LaButti K."/>
            <person name="Morin E."/>
            <person name="Salamov A."/>
            <person name="Lipzen A."/>
            <person name="Mereny Z."/>
            <person name="Hegedus B."/>
            <person name="Baldrian P."/>
            <person name="Stursova M."/>
            <person name="Weitz H."/>
            <person name="Taylor A."/>
            <person name="Grigoriev I.V."/>
            <person name="Nagy L.G."/>
            <person name="Martin F."/>
            <person name="Kauserud H."/>
        </authorList>
    </citation>
    <scope>NUCLEOTIDE SEQUENCE</scope>
    <source>
        <strain evidence="2">CBHHK173m</strain>
    </source>
</reference>